<dbReference type="Proteomes" id="UP001652628">
    <property type="component" value="Chromosome 2R"/>
</dbReference>
<protein>
    <submittedName>
        <fullName evidence="7">V-type proton ATPase subunit D</fullName>
    </submittedName>
</protein>
<dbReference type="GO" id="GO:0046961">
    <property type="term" value="F:proton-transporting ATPase activity, rotational mechanism"/>
    <property type="evidence" value="ECO:0007669"/>
    <property type="project" value="InterPro"/>
</dbReference>
<dbReference type="GeneID" id="108008700"/>
<organism evidence="6 7">
    <name type="scientific">Drosophila suzukii</name>
    <name type="common">Spotted-wing drosophila fruit fly</name>
    <dbReference type="NCBI Taxonomy" id="28584"/>
    <lineage>
        <taxon>Eukaryota</taxon>
        <taxon>Metazoa</taxon>
        <taxon>Ecdysozoa</taxon>
        <taxon>Arthropoda</taxon>
        <taxon>Hexapoda</taxon>
        <taxon>Insecta</taxon>
        <taxon>Pterygota</taxon>
        <taxon>Neoptera</taxon>
        <taxon>Endopterygota</taxon>
        <taxon>Diptera</taxon>
        <taxon>Brachycera</taxon>
        <taxon>Muscomorpha</taxon>
        <taxon>Ephydroidea</taxon>
        <taxon>Drosophilidae</taxon>
        <taxon>Drosophila</taxon>
        <taxon>Sophophora</taxon>
    </lineage>
</organism>
<dbReference type="RefSeq" id="XP_016928085.3">
    <property type="nucleotide sequence ID" value="XM_017072596.4"/>
</dbReference>
<feature type="compositionally biased region" description="Basic and acidic residues" evidence="5">
    <location>
        <begin position="331"/>
        <end position="343"/>
    </location>
</feature>
<feature type="region of interest" description="Disordered" evidence="5">
    <location>
        <begin position="272"/>
        <end position="314"/>
    </location>
</feature>
<dbReference type="InterPro" id="IPR002699">
    <property type="entry name" value="V_ATPase_D"/>
</dbReference>
<dbReference type="AlphaFoldDB" id="A0AB39Z3Z6"/>
<evidence type="ECO:0000256" key="5">
    <source>
        <dbReference type="SAM" id="MobiDB-lite"/>
    </source>
</evidence>
<keyword evidence="2" id="KW-0813">Transport</keyword>
<accession>A0AB39Z3Z6</accession>
<name>A0AB39Z3Z6_DROSZ</name>
<dbReference type="Pfam" id="PF01813">
    <property type="entry name" value="ATP-synt_D"/>
    <property type="match status" value="1"/>
</dbReference>
<comment type="function">
    <text evidence="4">Subunit of the V1 complex of vacuolar(H+)-ATPase (V-ATPase), a multisubunit enzyme composed of a peripheral complex (V1) that hydrolyzes ATP and a membrane integral complex (V0) that translocates protons. V-ATPase is responsible for acidifying and maintaining the pH of intracellular compartments and in some cell types, is targeted to the plasma membrane, where it is responsible for acidifying the extracellular environment.</text>
</comment>
<evidence type="ECO:0000256" key="2">
    <source>
        <dbReference type="ARBA" id="ARBA00022448"/>
    </source>
</evidence>
<evidence type="ECO:0000313" key="6">
    <source>
        <dbReference type="Proteomes" id="UP001652628"/>
    </source>
</evidence>
<evidence type="ECO:0000256" key="1">
    <source>
        <dbReference type="ARBA" id="ARBA00005850"/>
    </source>
</evidence>
<keyword evidence="6" id="KW-1185">Reference proteome</keyword>
<gene>
    <name evidence="7" type="primary">Vha36-2</name>
</gene>
<dbReference type="NCBIfam" id="TIGR00309">
    <property type="entry name" value="V_ATPase_subD"/>
    <property type="match status" value="1"/>
</dbReference>
<feature type="compositionally biased region" description="Polar residues" evidence="5">
    <location>
        <begin position="291"/>
        <end position="301"/>
    </location>
</feature>
<feature type="compositionally biased region" description="Basic and acidic residues" evidence="5">
    <location>
        <begin position="351"/>
        <end position="364"/>
    </location>
</feature>
<evidence type="ECO:0000256" key="3">
    <source>
        <dbReference type="ARBA" id="ARBA00023065"/>
    </source>
</evidence>
<feature type="region of interest" description="Disordered" evidence="5">
    <location>
        <begin position="327"/>
        <end position="394"/>
    </location>
</feature>
<sequence>MAKRDILPVFPSRANSVIMKQRVLAARRGVGLLKRKRDAIDMKMRELRRIRFDQDVVGDELMRQAIFSMAKANLLGADFKPQMVSHSHVASAYLRRTEIKIVGVKLNCLELEKKGIGAFPLAGLSCGGMQVQRIRDSYTKALDALVTYASLEYQVRMLEAASLQTNMRVNALEHVVIPILQNTYNYICGELEEFEREDFYRLKRSQAKQLEAKMAFTELIKTKNMTDEELESYVKKNIGQTRPVADTLFDDDAFEEREVKRRVREARLSLKQRRELAKKEASERGEPPPTTTYITTRSAMSVSGRLRDPRASSGDLYSTKRMILSDTKTIGSERKSIVAERRSSQAASRTSAKEDPTKASERRSSQAASGISTKEYPEKASARASIEPAEEKKE</sequence>
<comment type="similarity">
    <text evidence="1">Belongs to the V-ATPase D subunit family.</text>
</comment>
<proteinExistence type="inferred from homology"/>
<dbReference type="PANTHER" id="PTHR11671">
    <property type="entry name" value="V-TYPE ATP SYNTHASE SUBUNIT D"/>
    <property type="match status" value="1"/>
</dbReference>
<keyword evidence="3" id="KW-0406">Ion transport</keyword>
<evidence type="ECO:0000256" key="4">
    <source>
        <dbReference type="ARBA" id="ARBA00045737"/>
    </source>
</evidence>
<reference evidence="7" key="1">
    <citation type="submission" date="2025-08" db="UniProtKB">
        <authorList>
            <consortium name="RefSeq"/>
        </authorList>
    </citation>
    <scope>IDENTIFICATION</scope>
</reference>
<evidence type="ECO:0000313" key="7">
    <source>
        <dbReference type="RefSeq" id="XP_016928085.3"/>
    </source>
</evidence>
<feature type="compositionally biased region" description="Basic and acidic residues" evidence="5">
    <location>
        <begin position="272"/>
        <end position="286"/>
    </location>
</feature>
<dbReference type="Gene3D" id="1.10.287.3240">
    <property type="match status" value="1"/>
</dbReference>